<reference evidence="7 8" key="1">
    <citation type="submission" date="2019-02" db="EMBL/GenBank/DDBJ databases">
        <title>Genomic Encyclopedia of Type Strains, Phase IV (KMG-IV): sequencing the most valuable type-strain genomes for metagenomic binning, comparative biology and taxonomic classification.</title>
        <authorList>
            <person name="Goeker M."/>
        </authorList>
    </citation>
    <scope>NUCLEOTIDE SEQUENCE [LARGE SCALE GENOMIC DNA]</scope>
    <source>
        <strain evidence="7 8">DSM 23814</strain>
    </source>
</reference>
<dbReference type="Gene3D" id="1.10.760.10">
    <property type="entry name" value="Cytochrome c-like domain"/>
    <property type="match status" value="1"/>
</dbReference>
<dbReference type="AlphaFoldDB" id="A0A4Q7VSJ7"/>
<sequence length="112" mass="11347">MKHVVLSAVAAALWMGVPGTGFAADPDPQLEKGKALFISDAAPACAVCHTLKDAGAAGTIGPDLDELKADAPRIKKVLQEGMGVMPSFADSLDEASMDAIVAYVVHATGGGK</sequence>
<keyword evidence="1 4" id="KW-0349">Heme</keyword>
<feature type="signal peptide" evidence="5">
    <location>
        <begin position="1"/>
        <end position="23"/>
    </location>
</feature>
<dbReference type="PANTHER" id="PTHR33751">
    <property type="entry name" value="CBB3-TYPE CYTOCHROME C OXIDASE SUBUNIT FIXP"/>
    <property type="match status" value="1"/>
</dbReference>
<evidence type="ECO:0000313" key="7">
    <source>
        <dbReference type="EMBL" id="RZT99452.1"/>
    </source>
</evidence>
<keyword evidence="5" id="KW-0732">Signal</keyword>
<dbReference type="Pfam" id="PF13442">
    <property type="entry name" value="Cytochrome_CBB3"/>
    <property type="match status" value="1"/>
</dbReference>
<evidence type="ECO:0000256" key="5">
    <source>
        <dbReference type="SAM" id="SignalP"/>
    </source>
</evidence>
<evidence type="ECO:0000256" key="3">
    <source>
        <dbReference type="ARBA" id="ARBA00023004"/>
    </source>
</evidence>
<dbReference type="GO" id="GO:0020037">
    <property type="term" value="F:heme binding"/>
    <property type="evidence" value="ECO:0007669"/>
    <property type="project" value="InterPro"/>
</dbReference>
<comment type="caution">
    <text evidence="7">The sequence shown here is derived from an EMBL/GenBank/DDBJ whole genome shotgun (WGS) entry which is preliminary data.</text>
</comment>
<evidence type="ECO:0000256" key="4">
    <source>
        <dbReference type="PROSITE-ProRule" id="PRU00433"/>
    </source>
</evidence>
<keyword evidence="3 4" id="KW-0408">Iron</keyword>
<dbReference type="GO" id="GO:0009055">
    <property type="term" value="F:electron transfer activity"/>
    <property type="evidence" value="ECO:0007669"/>
    <property type="project" value="InterPro"/>
</dbReference>
<dbReference type="RefSeq" id="WP_128395184.1">
    <property type="nucleotide sequence ID" value="NZ_SHKO01000001.1"/>
</dbReference>
<organism evidence="7 8">
    <name type="scientific">Advenella incenata</name>
    <dbReference type="NCBI Taxonomy" id="267800"/>
    <lineage>
        <taxon>Bacteria</taxon>
        <taxon>Pseudomonadati</taxon>
        <taxon>Pseudomonadota</taxon>
        <taxon>Betaproteobacteria</taxon>
        <taxon>Burkholderiales</taxon>
        <taxon>Alcaligenaceae</taxon>
    </lineage>
</organism>
<gene>
    <name evidence="7" type="ORF">EV681_1238</name>
</gene>
<accession>A0A4Q7VSJ7</accession>
<keyword evidence="2 4" id="KW-0479">Metal-binding</keyword>
<evidence type="ECO:0000313" key="8">
    <source>
        <dbReference type="Proteomes" id="UP000293398"/>
    </source>
</evidence>
<dbReference type="EMBL" id="SHKO01000001">
    <property type="protein sequence ID" value="RZT99452.1"/>
    <property type="molecule type" value="Genomic_DNA"/>
</dbReference>
<dbReference type="GO" id="GO:0046872">
    <property type="term" value="F:metal ion binding"/>
    <property type="evidence" value="ECO:0007669"/>
    <property type="project" value="UniProtKB-KW"/>
</dbReference>
<dbReference type="InterPro" id="IPR009056">
    <property type="entry name" value="Cyt_c-like_dom"/>
</dbReference>
<feature type="domain" description="Cytochrome c" evidence="6">
    <location>
        <begin position="28"/>
        <end position="108"/>
    </location>
</feature>
<protein>
    <submittedName>
        <fullName evidence="7">Cbb3-type cytochrome c oxidase subunit III</fullName>
    </submittedName>
</protein>
<name>A0A4Q7VSJ7_9BURK</name>
<proteinExistence type="predicted"/>
<feature type="chain" id="PRO_5020549495" evidence="5">
    <location>
        <begin position="24"/>
        <end position="112"/>
    </location>
</feature>
<evidence type="ECO:0000259" key="6">
    <source>
        <dbReference type="PROSITE" id="PS51007"/>
    </source>
</evidence>
<dbReference type="SUPFAM" id="SSF46626">
    <property type="entry name" value="Cytochrome c"/>
    <property type="match status" value="1"/>
</dbReference>
<evidence type="ECO:0000256" key="1">
    <source>
        <dbReference type="ARBA" id="ARBA00022617"/>
    </source>
</evidence>
<dbReference type="InterPro" id="IPR036909">
    <property type="entry name" value="Cyt_c-like_dom_sf"/>
</dbReference>
<dbReference type="PANTHER" id="PTHR33751:SF1">
    <property type="entry name" value="CBB3-TYPE CYTOCHROME C OXIDASE SUBUNIT FIXP"/>
    <property type="match status" value="1"/>
</dbReference>
<evidence type="ECO:0000256" key="2">
    <source>
        <dbReference type="ARBA" id="ARBA00022723"/>
    </source>
</evidence>
<dbReference type="OrthoDB" id="9805828at2"/>
<keyword evidence="8" id="KW-1185">Reference proteome</keyword>
<dbReference type="Proteomes" id="UP000293398">
    <property type="component" value="Unassembled WGS sequence"/>
</dbReference>
<dbReference type="InterPro" id="IPR050597">
    <property type="entry name" value="Cytochrome_c_Oxidase_Subunit"/>
</dbReference>
<dbReference type="PROSITE" id="PS51007">
    <property type="entry name" value="CYTC"/>
    <property type="match status" value="1"/>
</dbReference>